<dbReference type="PANTHER" id="PTHR11461">
    <property type="entry name" value="SERINE PROTEASE INHIBITOR, SERPIN"/>
    <property type="match status" value="1"/>
</dbReference>
<accession>A0A8B9QVQ3</accession>
<dbReference type="SMART" id="SM00093">
    <property type="entry name" value="SERPIN"/>
    <property type="match status" value="1"/>
</dbReference>
<reference evidence="3" key="3">
    <citation type="submission" date="2025-09" db="UniProtKB">
        <authorList>
            <consortium name="Ensembl"/>
        </authorList>
    </citation>
    <scope>IDENTIFICATION</scope>
</reference>
<dbReference type="Ensembl" id="ENSAPLT00020002930.1">
    <property type="protein sequence ID" value="ENSAPLP00020002732.1"/>
    <property type="gene ID" value="ENSAPLG00020001973.1"/>
</dbReference>
<dbReference type="GO" id="GO:0004867">
    <property type="term" value="F:serine-type endopeptidase inhibitor activity"/>
    <property type="evidence" value="ECO:0007669"/>
    <property type="project" value="InterPro"/>
</dbReference>
<dbReference type="InterPro" id="IPR000215">
    <property type="entry name" value="Serpin_fam"/>
</dbReference>
<organism evidence="3 4">
    <name type="scientific">Anas platyrhynchos</name>
    <name type="common">Mallard</name>
    <name type="synonym">Anas boschas</name>
    <dbReference type="NCBI Taxonomy" id="8839"/>
    <lineage>
        <taxon>Eukaryota</taxon>
        <taxon>Metazoa</taxon>
        <taxon>Chordata</taxon>
        <taxon>Craniata</taxon>
        <taxon>Vertebrata</taxon>
        <taxon>Euteleostomi</taxon>
        <taxon>Archelosauria</taxon>
        <taxon>Archosauria</taxon>
        <taxon>Dinosauria</taxon>
        <taxon>Saurischia</taxon>
        <taxon>Theropoda</taxon>
        <taxon>Coelurosauria</taxon>
        <taxon>Aves</taxon>
        <taxon>Neognathae</taxon>
        <taxon>Galloanserae</taxon>
        <taxon>Anseriformes</taxon>
        <taxon>Anatidae</taxon>
        <taxon>Anatinae</taxon>
        <taxon>Anas</taxon>
    </lineage>
</organism>
<dbReference type="InterPro" id="IPR042185">
    <property type="entry name" value="Serpin_sf_2"/>
</dbReference>
<evidence type="ECO:0000313" key="4">
    <source>
        <dbReference type="Proteomes" id="UP000694400"/>
    </source>
</evidence>
<evidence type="ECO:0000259" key="2">
    <source>
        <dbReference type="SMART" id="SM00093"/>
    </source>
</evidence>
<evidence type="ECO:0000256" key="1">
    <source>
        <dbReference type="RuleBase" id="RU000411"/>
    </source>
</evidence>
<reference evidence="3" key="2">
    <citation type="submission" date="2025-08" db="UniProtKB">
        <authorList>
            <consortium name="Ensembl"/>
        </authorList>
    </citation>
    <scope>IDENTIFICATION</scope>
</reference>
<protein>
    <submittedName>
        <fullName evidence="3">Angiotensinogen</fullName>
    </submittedName>
</protein>
<dbReference type="PROSITE" id="PS00284">
    <property type="entry name" value="SERPIN"/>
    <property type="match status" value="1"/>
</dbReference>
<name>A0A8B9QVQ3_ANAPL</name>
<dbReference type="AlphaFoldDB" id="A0A8B9QVQ3"/>
<reference evidence="3" key="1">
    <citation type="submission" date="2019-08" db="EMBL/GenBank/DDBJ databases">
        <title>Three high-quality genomes provides insights into domestication of ducks.</title>
        <authorList>
            <person name="Hou Z.C."/>
            <person name="Zhu F."/>
            <person name="Yin Z.T."/>
            <person name="Zhang F."/>
        </authorList>
    </citation>
    <scope>NUCLEOTIDE SEQUENCE [LARGE SCALE GENOMIC DNA]</scope>
</reference>
<comment type="similarity">
    <text evidence="1">Belongs to the serpin family.</text>
</comment>
<dbReference type="InterPro" id="IPR042178">
    <property type="entry name" value="Serpin_sf_1"/>
</dbReference>
<dbReference type="InterPro" id="IPR023795">
    <property type="entry name" value="Serpin_CS"/>
</dbReference>
<dbReference type="InterPro" id="IPR023796">
    <property type="entry name" value="Serpin_dom"/>
</dbReference>
<evidence type="ECO:0000313" key="3">
    <source>
        <dbReference type="Ensembl" id="ENSAPLP00020002732.1"/>
    </source>
</evidence>
<sequence length="470" mass="51942">MNTRNSIYNRLIGLPSSPLFLSADTVEVVSDMNLAADLLCLLLCLTVVACDRVYVHPFSLFSFNKSTCEDMENLAQEGRKTFVPASIESQTTPAYEDDLKDKVKLDTPNLSGRGRQKLSYLKDFVYHSRGQNVLLSPTSLYGSLVSFYLGASNQTATDLQGLLGFVPPSGDPDCTSRVDGHKVLASLRTIESLIKNRDEELLFSKTLCLFTAPGIPLSEQFVHDLFPSADAFYTRAVDFTNPSEATKQINTFVEAKSEGRSKYSTSFLVCFSVKAKKASRLKEPQEFWVDSNTAISVPMLSVTGTFKYKTDASETFSVIEVPVSKNALLVLLQPINGNDLDKVESKLPLQSVAWLQDLSPRYNIKLTLPELKIEDSSDLQELLADMKLPALLGKGADLSKISDTNLTIINNAFFKLTNDETDPPEDPTAQKEDSGPLEVTLNKPFLLAVFEEKSRAMLFLGRITNPLQSV</sequence>
<dbReference type="GO" id="GO:0042981">
    <property type="term" value="P:regulation of apoptotic process"/>
    <property type="evidence" value="ECO:0007669"/>
    <property type="project" value="TreeGrafter"/>
</dbReference>
<dbReference type="Gene3D" id="3.30.497.10">
    <property type="entry name" value="Antithrombin, subunit I, domain 2"/>
    <property type="match status" value="1"/>
</dbReference>
<dbReference type="Proteomes" id="UP000694400">
    <property type="component" value="Chromosome 3"/>
</dbReference>
<dbReference type="InterPro" id="IPR036186">
    <property type="entry name" value="Serpin_sf"/>
</dbReference>
<dbReference type="SUPFAM" id="SSF56574">
    <property type="entry name" value="Serpins"/>
    <property type="match status" value="1"/>
</dbReference>
<feature type="domain" description="Serpin" evidence="2">
    <location>
        <begin position="118"/>
        <end position="466"/>
    </location>
</feature>
<proteinExistence type="inferred from homology"/>
<dbReference type="Pfam" id="PF00079">
    <property type="entry name" value="Serpin"/>
    <property type="match status" value="2"/>
</dbReference>
<dbReference type="PANTHER" id="PTHR11461:SF13">
    <property type="entry name" value="ANGIOTENSINOGEN"/>
    <property type="match status" value="1"/>
</dbReference>
<dbReference type="Gene3D" id="2.30.39.10">
    <property type="entry name" value="Alpha-1-antitrypsin, domain 1"/>
    <property type="match status" value="1"/>
</dbReference>
<dbReference type="GO" id="GO:0005615">
    <property type="term" value="C:extracellular space"/>
    <property type="evidence" value="ECO:0007669"/>
    <property type="project" value="InterPro"/>
</dbReference>